<accession>A0AAD4X6L1</accession>
<sequence>MGRKMSKLCVVKDRALGPIALLTWSIVSGRSCRGQGRNRKGNMAKLREWFRKKFLQYDRCLLAFGNTTHVLCSIIEETLVEKMNTFGQNVTLIQEIKKRALYTLGSDCYL</sequence>
<reference evidence="1" key="1">
    <citation type="submission" date="2022-04" db="EMBL/GenBank/DDBJ databases">
        <title>A functionally conserved STORR gene fusion in Papaver species that diverged 16.8 million years ago.</title>
        <authorList>
            <person name="Catania T."/>
        </authorList>
    </citation>
    <scope>NUCLEOTIDE SEQUENCE</scope>
    <source>
        <strain evidence="1">S-188037</strain>
    </source>
</reference>
<dbReference type="Proteomes" id="UP001202328">
    <property type="component" value="Unassembled WGS sequence"/>
</dbReference>
<evidence type="ECO:0000313" key="1">
    <source>
        <dbReference type="EMBL" id="KAI3856622.1"/>
    </source>
</evidence>
<dbReference type="EMBL" id="JAJJMB010014965">
    <property type="protein sequence ID" value="KAI3856622.1"/>
    <property type="molecule type" value="Genomic_DNA"/>
</dbReference>
<protein>
    <submittedName>
        <fullName evidence="1">Uncharacterized protein</fullName>
    </submittedName>
</protein>
<dbReference type="AlphaFoldDB" id="A0AAD4X6L1"/>
<gene>
    <name evidence="1" type="ORF">MKW98_006496</name>
</gene>
<proteinExistence type="predicted"/>
<evidence type="ECO:0000313" key="2">
    <source>
        <dbReference type="Proteomes" id="UP001202328"/>
    </source>
</evidence>
<keyword evidence="2" id="KW-1185">Reference proteome</keyword>
<name>A0AAD4X6L1_9MAGN</name>
<comment type="caution">
    <text evidence="1">The sequence shown here is derived from an EMBL/GenBank/DDBJ whole genome shotgun (WGS) entry which is preliminary data.</text>
</comment>
<organism evidence="1 2">
    <name type="scientific">Papaver atlanticum</name>
    <dbReference type="NCBI Taxonomy" id="357466"/>
    <lineage>
        <taxon>Eukaryota</taxon>
        <taxon>Viridiplantae</taxon>
        <taxon>Streptophyta</taxon>
        <taxon>Embryophyta</taxon>
        <taxon>Tracheophyta</taxon>
        <taxon>Spermatophyta</taxon>
        <taxon>Magnoliopsida</taxon>
        <taxon>Ranunculales</taxon>
        <taxon>Papaveraceae</taxon>
        <taxon>Papaveroideae</taxon>
        <taxon>Papaver</taxon>
    </lineage>
</organism>